<dbReference type="Proteomes" id="UP001057991">
    <property type="component" value="Chromosome"/>
</dbReference>
<dbReference type="RefSeq" id="WP_259806177.1">
    <property type="nucleotide sequence ID" value="NZ_CP080776.1"/>
</dbReference>
<proteinExistence type="predicted"/>
<sequence length="132" mass="14143">MKYEFKGKSLGEAVARSVRKAQPGLERKTSASISAGIEEFNYETIAVKVTEDNTYTLSWTADRTATDGAVYGVDIASHDGYGSHCGTFTSGDSITFTARATHTAKFRVGFSITPGNVVSRLLGSYDVTVDIS</sequence>
<accession>A0A9Q9LZK0</accession>
<reference evidence="1" key="1">
    <citation type="submission" date="2021-08" db="EMBL/GenBank/DDBJ databases">
        <authorList>
            <person name="Nwanade C."/>
            <person name="Wang M."/>
            <person name="Masoudi A."/>
            <person name="Yu Z."/>
            <person name="Liu J."/>
        </authorList>
    </citation>
    <scope>NUCLEOTIDE SEQUENCE</scope>
    <source>
        <strain evidence="1">S056</strain>
    </source>
</reference>
<gene>
    <name evidence="1" type="ORF">K3X48_01215</name>
</gene>
<evidence type="ECO:0000313" key="2">
    <source>
        <dbReference type="Proteomes" id="UP001057991"/>
    </source>
</evidence>
<organism evidence="1 2">
    <name type="scientific">Aliiroseovarius crassostreae</name>
    <dbReference type="NCBI Taxonomy" id="154981"/>
    <lineage>
        <taxon>Bacteria</taxon>
        <taxon>Pseudomonadati</taxon>
        <taxon>Pseudomonadota</taxon>
        <taxon>Alphaproteobacteria</taxon>
        <taxon>Rhodobacterales</taxon>
        <taxon>Paracoccaceae</taxon>
        <taxon>Aliiroseovarius</taxon>
    </lineage>
</organism>
<dbReference type="AlphaFoldDB" id="A0A9Q9LZK0"/>
<dbReference type="EMBL" id="CP080776">
    <property type="protein sequence ID" value="UWP95659.1"/>
    <property type="molecule type" value="Genomic_DNA"/>
</dbReference>
<name>A0A9Q9LZK0_9RHOB</name>
<protein>
    <submittedName>
        <fullName evidence="1">Uncharacterized protein</fullName>
    </submittedName>
</protein>
<evidence type="ECO:0000313" key="1">
    <source>
        <dbReference type="EMBL" id="UWP95659.1"/>
    </source>
</evidence>